<comment type="caution">
    <text evidence="1">The sequence shown here is derived from an EMBL/GenBank/DDBJ whole genome shotgun (WGS) entry which is preliminary data.</text>
</comment>
<evidence type="ECO:0000313" key="1">
    <source>
        <dbReference type="EMBL" id="MEJ8640054.1"/>
    </source>
</evidence>
<keyword evidence="2" id="KW-1185">Reference proteome</keyword>
<organism evidence="1 2">
    <name type="scientific">Streptomyces achmelvichensis</name>
    <dbReference type="NCBI Taxonomy" id="3134111"/>
    <lineage>
        <taxon>Bacteria</taxon>
        <taxon>Bacillati</taxon>
        <taxon>Actinomycetota</taxon>
        <taxon>Actinomycetes</taxon>
        <taxon>Kitasatosporales</taxon>
        <taxon>Streptomycetaceae</taxon>
        <taxon>Streptomyces</taxon>
    </lineage>
</organism>
<reference evidence="1" key="1">
    <citation type="submission" date="2024-03" db="EMBL/GenBank/DDBJ databases">
        <title>Novel Streptomyces species of biotechnological and ecological value are a feature of Machair soil.</title>
        <authorList>
            <person name="Prole J.R."/>
            <person name="Goodfellow M."/>
            <person name="Allenby N."/>
            <person name="Ward A.C."/>
        </authorList>
    </citation>
    <scope>NUCLEOTIDE SEQUENCE</scope>
    <source>
        <strain evidence="1">MS2.AVA.5</strain>
    </source>
</reference>
<dbReference type="Proteomes" id="UP001377168">
    <property type="component" value="Unassembled WGS sequence"/>
</dbReference>
<proteinExistence type="predicted"/>
<dbReference type="EC" id="2.4.-.-" evidence="1"/>
<protein>
    <submittedName>
        <fullName evidence="1">Glycosyltransferase family 4 protein</fullName>
        <ecNumber evidence="1">2.4.-.-</ecNumber>
    </submittedName>
</protein>
<evidence type="ECO:0000313" key="2">
    <source>
        <dbReference type="Proteomes" id="UP001377168"/>
    </source>
</evidence>
<sequence>MKLSFLTQDIYGVGGTNRAVITLANALSTKHEVQIASVFGSSSAPPAFDIARNVAVVPLAESFPDSGSDLPSELIPVAEPSHRRYTRADDERIQRFLRATTSDVLIGTRPGLNLAIAALGPEHAVKIAQEHMTYDAVPPAVLRLMRDAYASVDAAVTLTSADAAQFREGIGLPGLRVLSIPNAVPVAVCAPASLTTKIVMAAGRLVPEKRYDILIRAFARAVALHPEWRLRIYGAGLLRDDLNKLVTELGLHNHVFFMGKVVPLGPEWAKASIAAVTSSRESFGLTLVEAMNAGVPMVSTNAPSGPAEIITDHGDGILTPVNDIDGFAEALTRLMGDDELRRDMGDAALASSARYQPQQIAERYEALFEELAQQRPKVSTGLGRLLQRQRSRNSRPPAGLFTQRTASDALGLLTSARMESDGSLQLTLHDHTASADGHVEVRARRTHPSRANTVVTAPLIADGAAAVAVLPAADIIQLGEGRYDFYRADANHTRTRLTASSIDLRALVTGDRRYTSDEVGNATPYRTQDGFLSLRMWKRTPHCELHSVHYREEAVVLRIRCFGAWSVQDPVLVLSRRQHPSAQVSFSTEPVDAQYVDCVIRVPDLAQWRVYGQENWDCFLTDRAGSKKARIAMFLDDILEKKAIKRYPELVCEEAAPAELYQRAVNPTRIVVRPYFTADNDVSIVMTELI</sequence>
<name>A0ACC6Q8U7_9ACTN</name>
<keyword evidence="1" id="KW-0808">Transferase</keyword>
<gene>
    <name evidence="1" type="ORF">WKI67_42950</name>
</gene>
<keyword evidence="1" id="KW-0328">Glycosyltransferase</keyword>
<accession>A0ACC6Q8U7</accession>
<dbReference type="EMBL" id="JBBKAJ010000038">
    <property type="protein sequence ID" value="MEJ8640054.1"/>
    <property type="molecule type" value="Genomic_DNA"/>
</dbReference>